<feature type="non-terminal residue" evidence="1">
    <location>
        <position position="36"/>
    </location>
</feature>
<dbReference type="AlphaFoldDB" id="A0A382P3N2"/>
<gene>
    <name evidence="1" type="ORF">METZ01_LOCUS320878</name>
</gene>
<sequence length="36" mass="4215">MEDRKALNDSFLPIKEDGYVLWPLNFEVEGEIIECT</sequence>
<proteinExistence type="predicted"/>
<reference evidence="1" key="1">
    <citation type="submission" date="2018-05" db="EMBL/GenBank/DDBJ databases">
        <authorList>
            <person name="Lanie J.A."/>
            <person name="Ng W.-L."/>
            <person name="Kazmierczak K.M."/>
            <person name="Andrzejewski T.M."/>
            <person name="Davidsen T.M."/>
            <person name="Wayne K.J."/>
            <person name="Tettelin H."/>
            <person name="Glass J.I."/>
            <person name="Rusch D."/>
            <person name="Podicherti R."/>
            <person name="Tsui H.-C.T."/>
            <person name="Winkler M.E."/>
        </authorList>
    </citation>
    <scope>NUCLEOTIDE SEQUENCE</scope>
</reference>
<evidence type="ECO:0000313" key="1">
    <source>
        <dbReference type="EMBL" id="SVC68024.1"/>
    </source>
</evidence>
<accession>A0A382P3N2</accession>
<name>A0A382P3N2_9ZZZZ</name>
<organism evidence="1">
    <name type="scientific">marine metagenome</name>
    <dbReference type="NCBI Taxonomy" id="408172"/>
    <lineage>
        <taxon>unclassified sequences</taxon>
        <taxon>metagenomes</taxon>
        <taxon>ecological metagenomes</taxon>
    </lineage>
</organism>
<dbReference type="EMBL" id="UINC01104680">
    <property type="protein sequence ID" value="SVC68024.1"/>
    <property type="molecule type" value="Genomic_DNA"/>
</dbReference>
<protein>
    <submittedName>
        <fullName evidence="1">Uncharacterized protein</fullName>
    </submittedName>
</protein>